<dbReference type="RefSeq" id="WP_114333811.1">
    <property type="nucleotide sequence ID" value="NZ_QMDL01000001.1"/>
</dbReference>
<dbReference type="SMART" id="SM00387">
    <property type="entry name" value="HATPase_c"/>
    <property type="match status" value="1"/>
</dbReference>
<evidence type="ECO:0000256" key="6">
    <source>
        <dbReference type="ARBA" id="ARBA00022777"/>
    </source>
</evidence>
<dbReference type="SUPFAM" id="SSF47384">
    <property type="entry name" value="Homodimeric domain of signal transducing histidine kinase"/>
    <property type="match status" value="1"/>
</dbReference>
<dbReference type="OrthoDB" id="9810730at2"/>
<name>A0A3M2RLZ3_9GAMM</name>
<evidence type="ECO:0000256" key="8">
    <source>
        <dbReference type="SAM" id="Coils"/>
    </source>
</evidence>
<dbReference type="Pfam" id="PF00512">
    <property type="entry name" value="HisKA"/>
    <property type="match status" value="1"/>
</dbReference>
<evidence type="ECO:0000256" key="9">
    <source>
        <dbReference type="SAM" id="Phobius"/>
    </source>
</evidence>
<dbReference type="InterPro" id="IPR003660">
    <property type="entry name" value="HAMP_dom"/>
</dbReference>
<gene>
    <name evidence="12" type="primary">barA_3</name>
    <name evidence="12" type="ORF">DOQ08_01057</name>
</gene>
<dbReference type="CDD" id="cd00082">
    <property type="entry name" value="HisKA"/>
    <property type="match status" value="1"/>
</dbReference>
<evidence type="ECO:0000256" key="1">
    <source>
        <dbReference type="ARBA" id="ARBA00000085"/>
    </source>
</evidence>
<dbReference type="InterPro" id="IPR005467">
    <property type="entry name" value="His_kinase_dom"/>
</dbReference>
<dbReference type="GO" id="GO:0000155">
    <property type="term" value="F:phosphorelay sensor kinase activity"/>
    <property type="evidence" value="ECO:0007669"/>
    <property type="project" value="InterPro"/>
</dbReference>
<dbReference type="SUPFAM" id="SSF55874">
    <property type="entry name" value="ATPase domain of HSP90 chaperone/DNA topoisomerase II/histidine kinase"/>
    <property type="match status" value="1"/>
</dbReference>
<dbReference type="PROSITE" id="PS50109">
    <property type="entry name" value="HIS_KIN"/>
    <property type="match status" value="1"/>
</dbReference>
<dbReference type="EMBL" id="QMDL01000001">
    <property type="protein sequence ID" value="RMJ06370.1"/>
    <property type="molecule type" value="Genomic_DNA"/>
</dbReference>
<keyword evidence="4" id="KW-0597">Phosphoprotein</keyword>
<organism evidence="12 13">
    <name type="scientific">Marinobacter litoralis</name>
    <dbReference type="NCBI Taxonomy" id="187981"/>
    <lineage>
        <taxon>Bacteria</taxon>
        <taxon>Pseudomonadati</taxon>
        <taxon>Pseudomonadota</taxon>
        <taxon>Gammaproteobacteria</taxon>
        <taxon>Pseudomonadales</taxon>
        <taxon>Marinobacteraceae</taxon>
        <taxon>Marinobacter</taxon>
    </lineage>
</organism>
<evidence type="ECO:0000259" key="10">
    <source>
        <dbReference type="PROSITE" id="PS50109"/>
    </source>
</evidence>
<dbReference type="GO" id="GO:0016020">
    <property type="term" value="C:membrane"/>
    <property type="evidence" value="ECO:0007669"/>
    <property type="project" value="UniProtKB-SubCell"/>
</dbReference>
<protein>
    <recommendedName>
        <fullName evidence="3">histidine kinase</fullName>
        <ecNumber evidence="3">2.7.13.3</ecNumber>
    </recommendedName>
</protein>
<feature type="domain" description="HAMP" evidence="11">
    <location>
        <begin position="197"/>
        <end position="251"/>
    </location>
</feature>
<keyword evidence="6 12" id="KW-0418">Kinase</keyword>
<keyword evidence="13" id="KW-1185">Reference proteome</keyword>
<keyword evidence="9" id="KW-0812">Transmembrane</keyword>
<keyword evidence="9" id="KW-0472">Membrane</keyword>
<reference evidence="12 13" key="1">
    <citation type="submission" date="2018-08" db="EMBL/GenBank/DDBJ databases">
        <title>Whole Genome Sequence of the Moderate Halophilic Marine Bacterium Marinobacter litoralis Sw-45.</title>
        <authorList>
            <person name="Musa H."/>
        </authorList>
    </citation>
    <scope>NUCLEOTIDE SEQUENCE [LARGE SCALE GENOMIC DNA]</scope>
    <source>
        <strain evidence="12 13">Sw-45</strain>
    </source>
</reference>
<dbReference type="PANTHER" id="PTHR45339:SF1">
    <property type="entry name" value="HYBRID SIGNAL TRANSDUCTION HISTIDINE KINASE J"/>
    <property type="match status" value="1"/>
</dbReference>
<evidence type="ECO:0000256" key="2">
    <source>
        <dbReference type="ARBA" id="ARBA00004370"/>
    </source>
</evidence>
<comment type="catalytic activity">
    <reaction evidence="1">
        <text>ATP + protein L-histidine = ADP + protein N-phospho-L-histidine.</text>
        <dbReference type="EC" id="2.7.13.3"/>
    </reaction>
</comment>
<dbReference type="Pfam" id="PF02518">
    <property type="entry name" value="HATPase_c"/>
    <property type="match status" value="1"/>
</dbReference>
<dbReference type="InterPro" id="IPR036097">
    <property type="entry name" value="HisK_dim/P_sf"/>
</dbReference>
<keyword evidence="9" id="KW-1133">Transmembrane helix</keyword>
<dbReference type="AlphaFoldDB" id="A0A3M2RLZ3"/>
<dbReference type="Proteomes" id="UP000265903">
    <property type="component" value="Unassembled WGS sequence"/>
</dbReference>
<dbReference type="InterPro" id="IPR036890">
    <property type="entry name" value="HATPase_C_sf"/>
</dbReference>
<evidence type="ECO:0000256" key="3">
    <source>
        <dbReference type="ARBA" id="ARBA00012438"/>
    </source>
</evidence>
<dbReference type="PROSITE" id="PS50885">
    <property type="entry name" value="HAMP"/>
    <property type="match status" value="1"/>
</dbReference>
<comment type="caution">
    <text evidence="12">The sequence shown here is derived from an EMBL/GenBank/DDBJ whole genome shotgun (WGS) entry which is preliminary data.</text>
</comment>
<sequence>MIKPRKRTVSLSLSRRLLLLGLLPAVLMFTVLVAFFTSVRMDDARSSMAQSSQLLADNLAPVLEYAIVSGNSFALEQVLDNALEHSDAHWVRVIDVVGEEIGFASAEEQSIDITAPQYQVFESEIFQEPLMLEENDGGKWFQSGWESGAGILRIGSVQVAVRTEALDLKLQNIWWSSLAVGGGTLLFAIVLVQLFLGNILRSMQNLGSRVGSLIRGNYRLEPINTKGVAGEIVDLQHQLNELAERLQDLKTTRDETLSVSESERAKAEHANRVKSEFLASMRQELNTPLTGVIGMIKHIEQEELSPQQKDYLTTAKKSLQDLLTVISNMLDYAHLDTEAKALDAKPFDLRELISNCVASYRHAAELQELSLESLYLGDWPEPATVIGDAPRVRQVLSGLLDNSLEMTSNGFITVRTTWVSIDEQHVLMSCTLRDSSSSTHNANTIHNPHTHSRFGGPGFNLAMVQRLVELMGGHVQIELDMGQGTSLRFEIPFDLPATEQASA</sequence>
<evidence type="ECO:0000256" key="7">
    <source>
        <dbReference type="ARBA" id="ARBA00023012"/>
    </source>
</evidence>
<dbReference type="Gene3D" id="3.30.565.10">
    <property type="entry name" value="Histidine kinase-like ATPase, C-terminal domain"/>
    <property type="match status" value="1"/>
</dbReference>
<dbReference type="InterPro" id="IPR003661">
    <property type="entry name" value="HisK_dim/P_dom"/>
</dbReference>
<feature type="transmembrane region" description="Helical" evidence="9">
    <location>
        <begin position="173"/>
        <end position="196"/>
    </location>
</feature>
<accession>A0A3M2RLZ3</accession>
<dbReference type="PANTHER" id="PTHR45339">
    <property type="entry name" value="HYBRID SIGNAL TRANSDUCTION HISTIDINE KINASE J"/>
    <property type="match status" value="1"/>
</dbReference>
<dbReference type="Gene3D" id="1.10.287.130">
    <property type="match status" value="1"/>
</dbReference>
<dbReference type="EC" id="2.7.13.3" evidence="3"/>
<dbReference type="SMART" id="SM00388">
    <property type="entry name" value="HisKA"/>
    <property type="match status" value="1"/>
</dbReference>
<keyword evidence="8" id="KW-0175">Coiled coil</keyword>
<keyword evidence="5 12" id="KW-0808">Transferase</keyword>
<evidence type="ECO:0000256" key="4">
    <source>
        <dbReference type="ARBA" id="ARBA00022553"/>
    </source>
</evidence>
<evidence type="ECO:0000256" key="5">
    <source>
        <dbReference type="ARBA" id="ARBA00022679"/>
    </source>
</evidence>
<keyword evidence="7" id="KW-0902">Two-component regulatory system</keyword>
<feature type="coiled-coil region" evidence="8">
    <location>
        <begin position="232"/>
        <end position="259"/>
    </location>
</feature>
<evidence type="ECO:0000313" key="12">
    <source>
        <dbReference type="EMBL" id="RMJ06370.1"/>
    </source>
</evidence>
<proteinExistence type="predicted"/>
<dbReference type="InterPro" id="IPR003594">
    <property type="entry name" value="HATPase_dom"/>
</dbReference>
<evidence type="ECO:0000259" key="11">
    <source>
        <dbReference type="PROSITE" id="PS50885"/>
    </source>
</evidence>
<feature type="domain" description="Histidine kinase" evidence="10">
    <location>
        <begin position="280"/>
        <end position="495"/>
    </location>
</feature>
<evidence type="ECO:0000313" key="13">
    <source>
        <dbReference type="Proteomes" id="UP000265903"/>
    </source>
</evidence>
<comment type="subcellular location">
    <subcellularLocation>
        <location evidence="2">Membrane</location>
    </subcellularLocation>
</comment>